<dbReference type="AlphaFoldDB" id="A0A498HQA2"/>
<evidence type="ECO:0000313" key="3">
    <source>
        <dbReference type="Proteomes" id="UP000290289"/>
    </source>
</evidence>
<reference evidence="2 3" key="1">
    <citation type="submission" date="2018-10" db="EMBL/GenBank/DDBJ databases">
        <title>A high-quality apple genome assembly.</title>
        <authorList>
            <person name="Hu J."/>
        </authorList>
    </citation>
    <scope>NUCLEOTIDE SEQUENCE [LARGE SCALE GENOMIC DNA]</scope>
    <source>
        <strain evidence="3">cv. HFTH1</strain>
        <tissue evidence="2">Young leaf</tissue>
    </source>
</reference>
<keyword evidence="1" id="KW-0472">Membrane</keyword>
<dbReference type="Proteomes" id="UP000290289">
    <property type="component" value="Chromosome 15"/>
</dbReference>
<keyword evidence="1" id="KW-0812">Transmembrane</keyword>
<comment type="caution">
    <text evidence="2">The sequence shown here is derived from an EMBL/GenBank/DDBJ whole genome shotgun (WGS) entry which is preliminary data.</text>
</comment>
<protein>
    <submittedName>
        <fullName evidence="2">Uncharacterized protein</fullName>
    </submittedName>
</protein>
<organism evidence="2 3">
    <name type="scientific">Malus domestica</name>
    <name type="common">Apple</name>
    <name type="synonym">Pyrus malus</name>
    <dbReference type="NCBI Taxonomy" id="3750"/>
    <lineage>
        <taxon>Eukaryota</taxon>
        <taxon>Viridiplantae</taxon>
        <taxon>Streptophyta</taxon>
        <taxon>Embryophyta</taxon>
        <taxon>Tracheophyta</taxon>
        <taxon>Spermatophyta</taxon>
        <taxon>Magnoliopsida</taxon>
        <taxon>eudicotyledons</taxon>
        <taxon>Gunneridae</taxon>
        <taxon>Pentapetalae</taxon>
        <taxon>rosids</taxon>
        <taxon>fabids</taxon>
        <taxon>Rosales</taxon>
        <taxon>Rosaceae</taxon>
        <taxon>Amygdaloideae</taxon>
        <taxon>Maleae</taxon>
        <taxon>Malus</taxon>
    </lineage>
</organism>
<dbReference type="InterPro" id="IPR004158">
    <property type="entry name" value="DUF247_pln"/>
</dbReference>
<keyword evidence="1" id="KW-1133">Transmembrane helix</keyword>
<sequence>MDGFGPVEEPMDLEKIELVGDGEEDDMMISGGKILGIDEAQNDIENPYDPVLEALRNSSPLCLFNPNDPFLEALCNLSPLSPFLCIYRVPERLREGNEKAYTPRVVSIGPLHHGLGHLLKAMEEHKMRYLRDFLSRTRVSFFDYIQMIEDQEGRLRASYAEPIEFDSYDFVRIVLVDAAFAIEFLLRYYFVELQGEAECIFNKPMMVWDTWCCLKISCHSSFFRFFSVRPSLSLRTVSSVRDQVKLLSNKKVQHFVDLIRNLYLPLKSKPREVPKATAIPNATATVVPQATAIPNVTVLQVEVKFRVRKDSSDLFDIKFSNGILEIPRLTIDDTTNGKLRNLVAFEQCHCKEENYLSNYIFLMKRLMKTPEAIPRRYLVCEDLNKYYIDGHCKSLTTGVFVSKFRWYKWKTTLRKYYFGSPWSIISVVAAVILLVLTFIQTLCSVKSTA</sequence>
<dbReference type="PANTHER" id="PTHR31170">
    <property type="entry name" value="BNAC04G53230D PROTEIN"/>
    <property type="match status" value="1"/>
</dbReference>
<dbReference type="Pfam" id="PF03140">
    <property type="entry name" value="DUF247"/>
    <property type="match status" value="2"/>
</dbReference>
<evidence type="ECO:0000256" key="1">
    <source>
        <dbReference type="SAM" id="Phobius"/>
    </source>
</evidence>
<dbReference type="PANTHER" id="PTHR31170:SF25">
    <property type="entry name" value="BNAA09G04570D PROTEIN"/>
    <property type="match status" value="1"/>
</dbReference>
<gene>
    <name evidence="2" type="ORF">DVH24_012158</name>
</gene>
<dbReference type="EMBL" id="RDQH01000341">
    <property type="protein sequence ID" value="RXH72474.1"/>
    <property type="molecule type" value="Genomic_DNA"/>
</dbReference>
<accession>A0A498HQA2</accession>
<keyword evidence="3" id="KW-1185">Reference proteome</keyword>
<proteinExistence type="predicted"/>
<name>A0A498HQA2_MALDO</name>
<evidence type="ECO:0000313" key="2">
    <source>
        <dbReference type="EMBL" id="RXH72474.1"/>
    </source>
</evidence>
<feature type="transmembrane region" description="Helical" evidence="1">
    <location>
        <begin position="422"/>
        <end position="443"/>
    </location>
</feature>